<dbReference type="AlphaFoldDB" id="A0A0B7BUC5"/>
<dbReference type="EMBL" id="HACG01049733">
    <property type="protein sequence ID" value="CEK96598.1"/>
    <property type="molecule type" value="Transcribed_RNA"/>
</dbReference>
<proteinExistence type="predicted"/>
<reference evidence="1" key="1">
    <citation type="submission" date="2014-12" db="EMBL/GenBank/DDBJ databases">
        <title>Insight into the proteome of Arion vulgaris.</title>
        <authorList>
            <person name="Aradska J."/>
            <person name="Bulat T."/>
            <person name="Smidak R."/>
            <person name="Sarate P."/>
            <person name="Gangsoo J."/>
            <person name="Sialana F."/>
            <person name="Bilban M."/>
            <person name="Lubec G."/>
        </authorList>
    </citation>
    <scope>NUCLEOTIDE SEQUENCE</scope>
    <source>
        <tissue evidence="1">Skin</tissue>
    </source>
</reference>
<name>A0A0B7BUC5_9EUPU</name>
<accession>A0A0B7BUC5</accession>
<gene>
    <name evidence="1" type="primary">ORF212663</name>
</gene>
<evidence type="ECO:0000313" key="1">
    <source>
        <dbReference type="EMBL" id="CEK96598.1"/>
    </source>
</evidence>
<organism evidence="1">
    <name type="scientific">Arion vulgaris</name>
    <dbReference type="NCBI Taxonomy" id="1028688"/>
    <lineage>
        <taxon>Eukaryota</taxon>
        <taxon>Metazoa</taxon>
        <taxon>Spiralia</taxon>
        <taxon>Lophotrochozoa</taxon>
        <taxon>Mollusca</taxon>
        <taxon>Gastropoda</taxon>
        <taxon>Heterobranchia</taxon>
        <taxon>Euthyneura</taxon>
        <taxon>Panpulmonata</taxon>
        <taxon>Eupulmonata</taxon>
        <taxon>Stylommatophora</taxon>
        <taxon>Helicina</taxon>
        <taxon>Arionoidea</taxon>
        <taxon>Arionidae</taxon>
        <taxon>Arion</taxon>
    </lineage>
</organism>
<protein>
    <submittedName>
        <fullName evidence="1">Uncharacterized protein</fullName>
    </submittedName>
</protein>
<sequence length="73" mass="8608">MALYDINNCSYREWFSSDGLRYDQSDLASCYSITQQMWYYEVEFYVHKNITNSSVQICVVLDNNAPGYERLGQ</sequence>